<dbReference type="InterPro" id="IPR001567">
    <property type="entry name" value="Pept_M3A_M3B_dom"/>
</dbReference>
<comment type="cofactor">
    <cofactor evidence="9">
        <name>Zn(2+)</name>
        <dbReference type="ChEBI" id="CHEBI:29105"/>
    </cofactor>
    <text evidence="9">Binds 1 zinc ion.</text>
</comment>
<dbReference type="GO" id="GO:0006508">
    <property type="term" value="P:proteolysis"/>
    <property type="evidence" value="ECO:0007669"/>
    <property type="project" value="UniProtKB-KW"/>
</dbReference>
<dbReference type="CDD" id="cd06456">
    <property type="entry name" value="M3A_DCP"/>
    <property type="match status" value="1"/>
</dbReference>
<dbReference type="AlphaFoldDB" id="A0A0B7A5S5"/>
<organism evidence="12">
    <name type="scientific">Arion vulgaris</name>
    <dbReference type="NCBI Taxonomy" id="1028688"/>
    <lineage>
        <taxon>Eukaryota</taxon>
        <taxon>Metazoa</taxon>
        <taxon>Spiralia</taxon>
        <taxon>Lophotrochozoa</taxon>
        <taxon>Mollusca</taxon>
        <taxon>Gastropoda</taxon>
        <taxon>Heterobranchia</taxon>
        <taxon>Euthyneura</taxon>
        <taxon>Panpulmonata</taxon>
        <taxon>Eupulmonata</taxon>
        <taxon>Stylommatophora</taxon>
        <taxon>Helicina</taxon>
        <taxon>Arionoidea</taxon>
        <taxon>Arionidae</taxon>
        <taxon>Arion</taxon>
    </lineage>
</organism>
<feature type="domain" description="Peptidase M3A/M3B catalytic" evidence="10">
    <location>
        <begin position="268"/>
        <end position="714"/>
    </location>
</feature>
<dbReference type="InterPro" id="IPR024079">
    <property type="entry name" value="MetalloPept_cat_dom_sf"/>
</dbReference>
<dbReference type="Gene3D" id="3.40.390.10">
    <property type="entry name" value="Collagenase (Catalytic Domain)"/>
    <property type="match status" value="1"/>
</dbReference>
<dbReference type="GO" id="GO:0046872">
    <property type="term" value="F:metal ion binding"/>
    <property type="evidence" value="ECO:0007669"/>
    <property type="project" value="UniProtKB-UniRule"/>
</dbReference>
<evidence type="ECO:0000256" key="8">
    <source>
        <dbReference type="ARBA" id="ARBA00026100"/>
    </source>
</evidence>
<dbReference type="PANTHER" id="PTHR11804:SF83">
    <property type="entry name" value="LD37516P"/>
    <property type="match status" value="1"/>
</dbReference>
<keyword evidence="4 9" id="KW-0378">Hydrolase</keyword>
<evidence type="ECO:0000256" key="2">
    <source>
        <dbReference type="ARBA" id="ARBA00022670"/>
    </source>
</evidence>
<dbReference type="EC" id="3.4.24.70" evidence="8"/>
<evidence type="ECO:0000259" key="10">
    <source>
        <dbReference type="Pfam" id="PF01432"/>
    </source>
</evidence>
<evidence type="ECO:0000256" key="3">
    <source>
        <dbReference type="ARBA" id="ARBA00022723"/>
    </source>
</evidence>
<evidence type="ECO:0000256" key="1">
    <source>
        <dbReference type="ARBA" id="ARBA00006040"/>
    </source>
</evidence>
<evidence type="ECO:0000259" key="11">
    <source>
        <dbReference type="Pfam" id="PF19310"/>
    </source>
</evidence>
<dbReference type="PANTHER" id="PTHR11804">
    <property type="entry name" value="PROTEASE M3 THIMET OLIGOPEPTIDASE-RELATED"/>
    <property type="match status" value="1"/>
</dbReference>
<protein>
    <recommendedName>
        <fullName evidence="8">oligopeptidase A</fullName>
        <ecNumber evidence="8">3.4.24.70</ecNumber>
    </recommendedName>
</protein>
<accession>A0A0B7A5S5</accession>
<keyword evidence="2 9" id="KW-0645">Protease</keyword>
<dbReference type="GO" id="GO:0004222">
    <property type="term" value="F:metalloendopeptidase activity"/>
    <property type="evidence" value="ECO:0007669"/>
    <property type="project" value="UniProtKB-EC"/>
</dbReference>
<proteinExistence type="inferred from homology"/>
<feature type="domain" description="Oligopeptidase A N-terminal" evidence="11">
    <location>
        <begin position="84"/>
        <end position="194"/>
    </location>
</feature>
<evidence type="ECO:0000256" key="5">
    <source>
        <dbReference type="ARBA" id="ARBA00022833"/>
    </source>
</evidence>
<evidence type="ECO:0000256" key="7">
    <source>
        <dbReference type="ARBA" id="ARBA00024603"/>
    </source>
</evidence>
<dbReference type="InterPro" id="IPR034005">
    <property type="entry name" value="M3A_DCP"/>
</dbReference>
<dbReference type="SUPFAM" id="SSF55486">
    <property type="entry name" value="Metalloproteases ('zincins'), catalytic domain"/>
    <property type="match status" value="1"/>
</dbReference>
<evidence type="ECO:0000256" key="4">
    <source>
        <dbReference type="ARBA" id="ARBA00022801"/>
    </source>
</evidence>
<name>A0A0B7A5S5_9EUPU</name>
<dbReference type="Pfam" id="PF19310">
    <property type="entry name" value="TOP_N"/>
    <property type="match status" value="1"/>
</dbReference>
<dbReference type="Pfam" id="PF01432">
    <property type="entry name" value="Peptidase_M3"/>
    <property type="match status" value="1"/>
</dbReference>
<dbReference type="InterPro" id="IPR045090">
    <property type="entry name" value="Pept_M3A_M3B"/>
</dbReference>
<evidence type="ECO:0000256" key="6">
    <source>
        <dbReference type="ARBA" id="ARBA00023049"/>
    </source>
</evidence>
<dbReference type="InterPro" id="IPR045666">
    <property type="entry name" value="OpdA_N"/>
</dbReference>
<comment type="similarity">
    <text evidence="1 9">Belongs to the peptidase M3 family.</text>
</comment>
<comment type="catalytic activity">
    <reaction evidence="7">
        <text>Hydrolysis of oligopeptides, with broad specificity. Gly or Ala commonly occur as P1 or P1' residues, but more distant residues are also important, as is shown by the fact that Z-Gly-Pro-Gly-|-Gly-Pro-Ala is cleaved, but not Z-(Gly)(5).</text>
        <dbReference type="EC" id="3.4.24.70"/>
    </reaction>
</comment>
<dbReference type="EMBL" id="HACG01029454">
    <property type="protein sequence ID" value="CEK76319.1"/>
    <property type="molecule type" value="Transcribed_RNA"/>
</dbReference>
<dbReference type="InterPro" id="IPR024077">
    <property type="entry name" value="Neurolysin/TOP_dom2"/>
</dbReference>
<evidence type="ECO:0000256" key="9">
    <source>
        <dbReference type="RuleBase" id="RU003435"/>
    </source>
</evidence>
<gene>
    <name evidence="12" type="primary">ORF99469</name>
</gene>
<keyword evidence="6 9" id="KW-0482">Metalloprotease</keyword>
<dbReference type="Gene3D" id="1.10.1370.10">
    <property type="entry name" value="Neurolysin, domain 3"/>
    <property type="match status" value="1"/>
</dbReference>
<keyword evidence="5 9" id="KW-0862">Zinc</keyword>
<keyword evidence="3 9" id="KW-0479">Metal-binding</keyword>
<reference evidence="12" key="1">
    <citation type="submission" date="2014-12" db="EMBL/GenBank/DDBJ databases">
        <title>Insight into the proteome of Arion vulgaris.</title>
        <authorList>
            <person name="Aradska J."/>
            <person name="Bulat T."/>
            <person name="Smidak R."/>
            <person name="Sarate P."/>
            <person name="Gangsoo J."/>
            <person name="Sialana F."/>
            <person name="Bilban M."/>
            <person name="Lubec G."/>
        </authorList>
    </citation>
    <scope>NUCLEOTIDE SEQUENCE</scope>
    <source>
        <tissue evidence="12">Skin</tissue>
    </source>
</reference>
<sequence>MAAALARGRLGLQCFSVHLWKSCVRHESKSYYVLLPEIPPDTAETNAVMRTDQLPQFSQITPSKCVSACAKLAIEYETNLANHVESLKDLKKAKSFESVYCPLEESTVTLNTAWATIKNLHYVFSTQDFPKTFARVHQQVERAKNERWVNETLYYAFKELHSDTANLTEYQQRLVDMYLLEGKLNGIALSAAERDRLVNFARTIRVESRNFKNKVVLSQDMFSHDVTDFSCLEEMPWPLLVQMSRDRDNPTRGPWRATLQPANFQSMMAYCSDRSIRWNILNAYNNRAAHMHASKYLNNNNIIEDLRSYRHDLAKLLGYKNFAEMSMETKMANSVENVLSMIETLRCRFSPVVSEEMAQLQEFAESEGFKYELQEWDISYWHRRHCNHLYGIKKDQVSEYFPVNTVLLGLFDLCTKLFGVNFEEVTPQVDVWHSDVRFFNIVDSNGKHISSFYFDPFARPEKSTSAFMEIGRDRSDLVGTRPYSYLSLKIPRPPSASDPALMRFTDVQNLFQEFGHGLQQLLTTVPYSEISGQKNIEWDAVRVCSKFMLQWLTVPSVVKSVSGHYQTGEAIPDDLLSKMLKSSNYGYNLELMYQLFLSAYDMEIYMTKTHWKLIKDQLWDSYMPIPLDEKNCFPCSLTTIFCEMYPAAFYSFVWSEMIAADVFAAFKEVGLDNDNEIKAVGRRFRETYLSLGGGVAATEVFRRFRGRDPSIEVLQPKRLLS</sequence>
<evidence type="ECO:0000313" key="12">
    <source>
        <dbReference type="EMBL" id="CEK76319.1"/>
    </source>
</evidence>
<dbReference type="Gene3D" id="1.10.1370.40">
    <property type="match status" value="1"/>
</dbReference>